<protein>
    <recommendedName>
        <fullName evidence="5">dihydropteroate synthase</fullName>
        <ecNumber evidence="5">2.5.1.15</ecNumber>
    </recommendedName>
</protein>
<accession>A0ABX8SLX0</accession>
<keyword evidence="6 11" id="KW-0808">Transferase</keyword>
<dbReference type="InterPro" id="IPR000489">
    <property type="entry name" value="Pterin-binding_dom"/>
</dbReference>
<keyword evidence="9" id="KW-0289">Folate biosynthesis</keyword>
<evidence type="ECO:0000256" key="5">
    <source>
        <dbReference type="ARBA" id="ARBA00012458"/>
    </source>
</evidence>
<dbReference type="InterPro" id="IPR045031">
    <property type="entry name" value="DHP_synth-like"/>
</dbReference>
<dbReference type="RefSeq" id="WP_219084308.1">
    <property type="nucleotide sequence ID" value="NZ_CP079216.1"/>
</dbReference>
<evidence type="ECO:0000256" key="7">
    <source>
        <dbReference type="ARBA" id="ARBA00022723"/>
    </source>
</evidence>
<sequence>MGILNVTPDSFSDGGAFLDAHVAVDHARAMLGDGASIVDIGGESTRPGAARVSAAEELDRVVPIVAQLAADGVVVSVDTMRASVAAAAIDAGARIVNDVSGGLADPAMFDVVAATGVDYVLMHWRGHSSVMSQAARYDDVVADVTAELLAQRDAALAAGVPGERIILDPGLGFAKTWDHNWTLLRHLDSFMGLGHRVLVGASRKAFLGELLGGREPIGRDGATAALSFWCGLHDVWAVRTHDVTGQADAISVARRLLRERQWDAAAGPARPDAVG</sequence>
<dbReference type="Proteomes" id="UP000824504">
    <property type="component" value="Chromosome"/>
</dbReference>
<dbReference type="CDD" id="cd00739">
    <property type="entry name" value="DHPS"/>
    <property type="match status" value="1"/>
</dbReference>
<evidence type="ECO:0000313" key="11">
    <source>
        <dbReference type="EMBL" id="QXT64386.1"/>
    </source>
</evidence>
<dbReference type="PROSITE" id="PS00793">
    <property type="entry name" value="DHPS_2"/>
    <property type="match status" value="1"/>
</dbReference>
<dbReference type="NCBIfam" id="TIGR01496">
    <property type="entry name" value="DHPS"/>
    <property type="match status" value="1"/>
</dbReference>
<evidence type="ECO:0000256" key="9">
    <source>
        <dbReference type="ARBA" id="ARBA00022909"/>
    </source>
</evidence>
<dbReference type="InterPro" id="IPR006390">
    <property type="entry name" value="DHP_synth_dom"/>
</dbReference>
<evidence type="ECO:0000256" key="8">
    <source>
        <dbReference type="ARBA" id="ARBA00022842"/>
    </source>
</evidence>
<evidence type="ECO:0000256" key="3">
    <source>
        <dbReference type="ARBA" id="ARBA00004763"/>
    </source>
</evidence>
<dbReference type="PANTHER" id="PTHR20941:SF1">
    <property type="entry name" value="FOLIC ACID SYNTHESIS PROTEIN FOL1"/>
    <property type="match status" value="1"/>
</dbReference>
<evidence type="ECO:0000259" key="10">
    <source>
        <dbReference type="PROSITE" id="PS50972"/>
    </source>
</evidence>
<dbReference type="Pfam" id="PF00809">
    <property type="entry name" value="Pterin_bind"/>
    <property type="match status" value="1"/>
</dbReference>
<name>A0ABX8SLX0_9ACTN</name>
<comment type="cofactor">
    <cofactor evidence="2">
        <name>Mg(2+)</name>
        <dbReference type="ChEBI" id="CHEBI:18420"/>
    </cofactor>
</comment>
<evidence type="ECO:0000256" key="1">
    <source>
        <dbReference type="ARBA" id="ARBA00000012"/>
    </source>
</evidence>
<dbReference type="GO" id="GO:0004156">
    <property type="term" value="F:dihydropteroate synthase activity"/>
    <property type="evidence" value="ECO:0007669"/>
    <property type="project" value="UniProtKB-EC"/>
</dbReference>
<comment type="pathway">
    <text evidence="3">Cofactor biosynthesis; tetrahydrofolate biosynthesis; 7,8-dihydrofolate from 2-amino-4-hydroxy-6-hydroxymethyl-7,8-dihydropteridine diphosphate and 4-aminobenzoate: step 1/2.</text>
</comment>
<keyword evidence="12" id="KW-1185">Reference proteome</keyword>
<evidence type="ECO:0000256" key="2">
    <source>
        <dbReference type="ARBA" id="ARBA00001946"/>
    </source>
</evidence>
<organism evidence="11 12">
    <name type="scientific">Tessaracoccus palaemonis</name>
    <dbReference type="NCBI Taxonomy" id="2829499"/>
    <lineage>
        <taxon>Bacteria</taxon>
        <taxon>Bacillati</taxon>
        <taxon>Actinomycetota</taxon>
        <taxon>Actinomycetes</taxon>
        <taxon>Propionibacteriales</taxon>
        <taxon>Propionibacteriaceae</taxon>
        <taxon>Tessaracoccus</taxon>
    </lineage>
</organism>
<reference evidence="11 12" key="1">
    <citation type="submission" date="2021-07" db="EMBL/GenBank/DDBJ databases">
        <title>complete genome sequencing of Tessaracoccus sp.J1M15.</title>
        <authorList>
            <person name="Bae J.-W."/>
            <person name="Kim D.-y."/>
        </authorList>
    </citation>
    <scope>NUCLEOTIDE SEQUENCE [LARGE SCALE GENOMIC DNA]</scope>
    <source>
        <strain evidence="11 12">J1M15</strain>
    </source>
</reference>
<keyword evidence="7" id="KW-0479">Metal-binding</keyword>
<dbReference type="PANTHER" id="PTHR20941">
    <property type="entry name" value="FOLATE SYNTHESIS PROTEINS"/>
    <property type="match status" value="1"/>
</dbReference>
<comment type="similarity">
    <text evidence="4">Belongs to the DHPS family.</text>
</comment>
<dbReference type="PROSITE" id="PS50972">
    <property type="entry name" value="PTERIN_BINDING"/>
    <property type="match status" value="1"/>
</dbReference>
<evidence type="ECO:0000256" key="6">
    <source>
        <dbReference type="ARBA" id="ARBA00022679"/>
    </source>
</evidence>
<evidence type="ECO:0000256" key="4">
    <source>
        <dbReference type="ARBA" id="ARBA00009503"/>
    </source>
</evidence>
<gene>
    <name evidence="11" type="primary">folP</name>
    <name evidence="11" type="ORF">KDB89_11810</name>
</gene>
<keyword evidence="8" id="KW-0460">Magnesium</keyword>
<comment type="catalytic activity">
    <reaction evidence="1">
        <text>(7,8-dihydropterin-6-yl)methyl diphosphate + 4-aminobenzoate = 7,8-dihydropteroate + diphosphate</text>
        <dbReference type="Rhea" id="RHEA:19949"/>
        <dbReference type="ChEBI" id="CHEBI:17836"/>
        <dbReference type="ChEBI" id="CHEBI:17839"/>
        <dbReference type="ChEBI" id="CHEBI:33019"/>
        <dbReference type="ChEBI" id="CHEBI:72950"/>
        <dbReference type="EC" id="2.5.1.15"/>
    </reaction>
</comment>
<evidence type="ECO:0000313" key="12">
    <source>
        <dbReference type="Proteomes" id="UP000824504"/>
    </source>
</evidence>
<proteinExistence type="inferred from homology"/>
<dbReference type="EC" id="2.5.1.15" evidence="5"/>
<dbReference type="EMBL" id="CP079216">
    <property type="protein sequence ID" value="QXT64386.1"/>
    <property type="molecule type" value="Genomic_DNA"/>
</dbReference>
<feature type="domain" description="Pterin-binding" evidence="10">
    <location>
        <begin position="1"/>
        <end position="251"/>
    </location>
</feature>